<protein>
    <submittedName>
        <fullName evidence="2">Uncharacterized protein</fullName>
    </submittedName>
</protein>
<dbReference type="Pfam" id="PF15480">
    <property type="entry name" value="DUF4640"/>
    <property type="match status" value="1"/>
</dbReference>
<feature type="compositionally biased region" description="Basic and acidic residues" evidence="1">
    <location>
        <begin position="183"/>
        <end position="196"/>
    </location>
</feature>
<reference evidence="3" key="1">
    <citation type="submission" date="2012-07" db="EMBL/GenBank/DDBJ databases">
        <title>Genome of the Chinese tree shrew, a rising model animal genetically related to primates.</title>
        <authorList>
            <person name="Zhang G."/>
            <person name="Fan Y."/>
            <person name="Yao Y."/>
            <person name="Huang Z."/>
        </authorList>
    </citation>
    <scope>NUCLEOTIDE SEQUENCE [LARGE SCALE GENOMIC DNA]</scope>
</reference>
<gene>
    <name evidence="2" type="ORF">TREES_T100009625</name>
</gene>
<evidence type="ECO:0000313" key="2">
    <source>
        <dbReference type="EMBL" id="ELW72521.1"/>
    </source>
</evidence>
<keyword evidence="3" id="KW-1185">Reference proteome</keyword>
<accession>L9LC75</accession>
<dbReference type="STRING" id="246437.L9LC75"/>
<dbReference type="PANTHER" id="PTHR36462">
    <property type="entry name" value="CHROMOSOME 12 OPEN READING FRAME 71"/>
    <property type="match status" value="1"/>
</dbReference>
<dbReference type="InterPro" id="IPR027908">
    <property type="entry name" value="DUF4640"/>
</dbReference>
<dbReference type="PANTHER" id="PTHR36462:SF1">
    <property type="entry name" value="CHROMOSOME 12 OPEN READING FRAME 71"/>
    <property type="match status" value="1"/>
</dbReference>
<evidence type="ECO:0000313" key="3">
    <source>
        <dbReference type="Proteomes" id="UP000011518"/>
    </source>
</evidence>
<dbReference type="EMBL" id="KB320405">
    <property type="protein sequence ID" value="ELW72521.1"/>
    <property type="molecule type" value="Genomic_DNA"/>
</dbReference>
<proteinExistence type="predicted"/>
<organism evidence="2 3">
    <name type="scientific">Tupaia chinensis</name>
    <name type="common">Chinese tree shrew</name>
    <name type="synonym">Tupaia belangeri chinensis</name>
    <dbReference type="NCBI Taxonomy" id="246437"/>
    <lineage>
        <taxon>Eukaryota</taxon>
        <taxon>Metazoa</taxon>
        <taxon>Chordata</taxon>
        <taxon>Craniata</taxon>
        <taxon>Vertebrata</taxon>
        <taxon>Euteleostomi</taxon>
        <taxon>Mammalia</taxon>
        <taxon>Eutheria</taxon>
        <taxon>Euarchontoglires</taxon>
        <taxon>Scandentia</taxon>
        <taxon>Tupaiidae</taxon>
        <taxon>Tupaia</taxon>
    </lineage>
</organism>
<dbReference type="Proteomes" id="UP000011518">
    <property type="component" value="Unassembled WGS sequence"/>
</dbReference>
<dbReference type="AlphaFoldDB" id="L9LC75"/>
<reference evidence="3" key="2">
    <citation type="journal article" date="2013" name="Nat. Commun.">
        <title>Genome of the Chinese tree shrew.</title>
        <authorList>
            <person name="Fan Y."/>
            <person name="Huang Z.Y."/>
            <person name="Cao C.C."/>
            <person name="Chen C.S."/>
            <person name="Chen Y.X."/>
            <person name="Fan D.D."/>
            <person name="He J."/>
            <person name="Hou H.L."/>
            <person name="Hu L."/>
            <person name="Hu X.T."/>
            <person name="Jiang X.T."/>
            <person name="Lai R."/>
            <person name="Lang Y.S."/>
            <person name="Liang B."/>
            <person name="Liao S.G."/>
            <person name="Mu D."/>
            <person name="Ma Y.Y."/>
            <person name="Niu Y.Y."/>
            <person name="Sun X.Q."/>
            <person name="Xia J.Q."/>
            <person name="Xiao J."/>
            <person name="Xiong Z.Q."/>
            <person name="Xu L."/>
            <person name="Yang L."/>
            <person name="Zhang Y."/>
            <person name="Zhao W."/>
            <person name="Zhao X.D."/>
            <person name="Zheng Y.T."/>
            <person name="Zhou J.M."/>
            <person name="Zhu Y.B."/>
            <person name="Zhang G.J."/>
            <person name="Wang J."/>
            <person name="Yao Y.G."/>
        </authorList>
    </citation>
    <scope>NUCLEOTIDE SEQUENCE [LARGE SCALE GENOMIC DNA]</scope>
</reference>
<evidence type="ECO:0000256" key="1">
    <source>
        <dbReference type="SAM" id="MobiDB-lite"/>
    </source>
</evidence>
<sequence length="391" mass="43133">MAHTSSISDDIDMDDCSSKSGSNLSLSVGYFPCEDIYCDEDKTSCEDISSNSSSIHFLPPIQGTWRTENIRRPIGRRDQIPDNPEQFCKLSIALAWDVDVDSNNANSIDNWDLNGSSHWIDKYPEEKTELTVSKLDDLVQKLETFLENQKDDKDDESVFPQSTEEEDHQPPGSSPQDTAQVSHQEHIYQDPPKFEPADNEDITKSPQIPSRLKGHEFAEVRKYYWETWVSGSASGSTQTTPCMPSPGGVLHMVLRQFGAPGVKPCPPSPPPTTTRTPQKCPIPLGNKTGLPYTMAGIRAGTELRADITPSPSEHPRGSYSGLLFMVLGSSQDAALAVLKDQFQANMMLEAALGPLVEAVTVGILAVLTQTERPLNLELLEETVQAMEVERN</sequence>
<feature type="region of interest" description="Disordered" evidence="1">
    <location>
        <begin position="146"/>
        <end position="210"/>
    </location>
</feature>
<feature type="compositionally biased region" description="Acidic residues" evidence="1">
    <location>
        <begin position="153"/>
        <end position="167"/>
    </location>
</feature>
<name>L9LC75_TUPCH</name>
<feature type="region of interest" description="Disordered" evidence="1">
    <location>
        <begin position="265"/>
        <end position="285"/>
    </location>
</feature>
<dbReference type="InParanoid" id="L9LC75"/>
<dbReference type="eggNOG" id="ENOG502RTYV">
    <property type="taxonomic scope" value="Eukaryota"/>
</dbReference>